<dbReference type="Proteomes" id="UP001273350">
    <property type="component" value="Unassembled WGS sequence"/>
</dbReference>
<reference evidence="2 3" key="1">
    <citation type="submission" date="2023-11" db="EMBL/GenBank/DDBJ databases">
        <title>Unpublished Manusciprt.</title>
        <authorList>
            <person name="Saticioglu I.B."/>
            <person name="Ay H."/>
            <person name="Ajmi N."/>
            <person name="Altun S."/>
            <person name="Duman M."/>
        </authorList>
    </citation>
    <scope>NUCLEOTIDE SEQUENCE [LARGE SCALE GENOMIC DNA]</scope>
    <source>
        <strain evidence="2 3">Fl-318</strain>
    </source>
</reference>
<proteinExistence type="predicted"/>
<accession>A0ABU4RAF7</accession>
<evidence type="ECO:0000313" key="3">
    <source>
        <dbReference type="Proteomes" id="UP001273350"/>
    </source>
</evidence>
<evidence type="ECO:0000256" key="1">
    <source>
        <dbReference type="SAM" id="SignalP"/>
    </source>
</evidence>
<dbReference type="PROSITE" id="PS51257">
    <property type="entry name" value="PROKAR_LIPOPROTEIN"/>
    <property type="match status" value="1"/>
</dbReference>
<organism evidence="2 3">
    <name type="scientific">Flavobacterium cupriresistens</name>
    <dbReference type="NCBI Taxonomy" id="2893885"/>
    <lineage>
        <taxon>Bacteria</taxon>
        <taxon>Pseudomonadati</taxon>
        <taxon>Bacteroidota</taxon>
        <taxon>Flavobacteriia</taxon>
        <taxon>Flavobacteriales</taxon>
        <taxon>Flavobacteriaceae</taxon>
        <taxon>Flavobacterium</taxon>
    </lineage>
</organism>
<gene>
    <name evidence="2" type="ORF">SGQ83_09475</name>
</gene>
<dbReference type="RefSeq" id="WP_230001731.1">
    <property type="nucleotide sequence ID" value="NZ_CP087134.1"/>
</dbReference>
<feature type="chain" id="PRO_5046275255" description="Lipoprotein" evidence="1">
    <location>
        <begin position="26"/>
        <end position="141"/>
    </location>
</feature>
<name>A0ABU4RAF7_9FLAO</name>
<keyword evidence="1" id="KW-0732">Signal</keyword>
<comment type="caution">
    <text evidence="2">The sequence shown here is derived from an EMBL/GenBank/DDBJ whole genome shotgun (WGS) entry which is preliminary data.</text>
</comment>
<feature type="signal peptide" evidence="1">
    <location>
        <begin position="1"/>
        <end position="25"/>
    </location>
</feature>
<dbReference type="EMBL" id="JAWXVI010000005">
    <property type="protein sequence ID" value="MDX6189578.1"/>
    <property type="molecule type" value="Genomic_DNA"/>
</dbReference>
<keyword evidence="3" id="KW-1185">Reference proteome</keyword>
<sequence>MKNFRFKSGLVALFLLIGLSSCSSDDDKKEATPDPVVVVTKNAFATKLEGPATGKVNAELSYDVTFMPETACGEFNKFTEATIGADKGLQVEVKYASPVCVQIVPDAKKAVYKFKSATKGTFKIKFKKSETEFIVHEVVID</sequence>
<evidence type="ECO:0008006" key="4">
    <source>
        <dbReference type="Google" id="ProtNLM"/>
    </source>
</evidence>
<protein>
    <recommendedName>
        <fullName evidence="4">Lipoprotein</fullName>
    </recommendedName>
</protein>
<evidence type="ECO:0000313" key="2">
    <source>
        <dbReference type="EMBL" id="MDX6189578.1"/>
    </source>
</evidence>